<sequence length="152" mass="16593">MNQLKKIVQFPIGVIIPGIPGILPGAQDRLGNLIGNQKYTFGSLDDALSGIPSITNTLKCPGTFCSNLIFICEMTVATGYYEKLQYLKLAQKLASATADNDKKLYAIATYGVQIYNNIQLQTFFNFNATINKMIDALTFSNLPNGGQTYLAP</sequence>
<dbReference type="Proteomes" id="UP000887579">
    <property type="component" value="Unplaced"/>
</dbReference>
<accession>A0AC34GVM8</accession>
<evidence type="ECO:0000313" key="2">
    <source>
        <dbReference type="WBParaSite" id="ES5_v2.g8791.t1"/>
    </source>
</evidence>
<evidence type="ECO:0000313" key="1">
    <source>
        <dbReference type="Proteomes" id="UP000887579"/>
    </source>
</evidence>
<dbReference type="WBParaSite" id="ES5_v2.g8791.t1">
    <property type="protein sequence ID" value="ES5_v2.g8791.t1"/>
    <property type="gene ID" value="ES5_v2.g8791"/>
</dbReference>
<reference evidence="2" key="1">
    <citation type="submission" date="2022-11" db="UniProtKB">
        <authorList>
            <consortium name="WormBaseParasite"/>
        </authorList>
    </citation>
    <scope>IDENTIFICATION</scope>
</reference>
<organism evidence="1 2">
    <name type="scientific">Panagrolaimus sp. ES5</name>
    <dbReference type="NCBI Taxonomy" id="591445"/>
    <lineage>
        <taxon>Eukaryota</taxon>
        <taxon>Metazoa</taxon>
        <taxon>Ecdysozoa</taxon>
        <taxon>Nematoda</taxon>
        <taxon>Chromadorea</taxon>
        <taxon>Rhabditida</taxon>
        <taxon>Tylenchina</taxon>
        <taxon>Panagrolaimomorpha</taxon>
        <taxon>Panagrolaimoidea</taxon>
        <taxon>Panagrolaimidae</taxon>
        <taxon>Panagrolaimus</taxon>
    </lineage>
</organism>
<proteinExistence type="predicted"/>
<name>A0AC34GVM8_9BILA</name>
<protein>
    <submittedName>
        <fullName evidence="2">Uncharacterized protein</fullName>
    </submittedName>
</protein>